<dbReference type="Proteomes" id="UP000572817">
    <property type="component" value="Unassembled WGS sequence"/>
</dbReference>
<dbReference type="AlphaFoldDB" id="A0A8H4N6Y7"/>
<protein>
    <submittedName>
        <fullName evidence="1">Uncharacterized protein</fullName>
    </submittedName>
</protein>
<organism evidence="1 2">
    <name type="scientific">Botryosphaeria dothidea</name>
    <dbReference type="NCBI Taxonomy" id="55169"/>
    <lineage>
        <taxon>Eukaryota</taxon>
        <taxon>Fungi</taxon>
        <taxon>Dikarya</taxon>
        <taxon>Ascomycota</taxon>
        <taxon>Pezizomycotina</taxon>
        <taxon>Dothideomycetes</taxon>
        <taxon>Dothideomycetes incertae sedis</taxon>
        <taxon>Botryosphaeriales</taxon>
        <taxon>Botryosphaeriaceae</taxon>
        <taxon>Botryosphaeria</taxon>
    </lineage>
</organism>
<evidence type="ECO:0000313" key="1">
    <source>
        <dbReference type="EMBL" id="KAF4311350.1"/>
    </source>
</evidence>
<sequence length="86" mass="9368">MLIARDIDVEHLETIHPFVRMPWANRPIVDIELLEAAKLRASSPPQSEVAIFTGSARRDGKLGTGVFCVDSKGTTIVAHSSIVSKL</sequence>
<comment type="caution">
    <text evidence="1">The sequence shown here is derived from an EMBL/GenBank/DDBJ whole genome shotgun (WGS) entry which is preliminary data.</text>
</comment>
<evidence type="ECO:0000313" key="2">
    <source>
        <dbReference type="Proteomes" id="UP000572817"/>
    </source>
</evidence>
<gene>
    <name evidence="1" type="ORF">GTA08_BOTSDO13159</name>
</gene>
<dbReference type="OrthoDB" id="3261222at2759"/>
<name>A0A8H4N6Y7_9PEZI</name>
<reference evidence="1" key="1">
    <citation type="submission" date="2020-04" db="EMBL/GenBank/DDBJ databases">
        <title>Genome Assembly and Annotation of Botryosphaeria dothidea sdau 11-99, a Latent Pathogen of Apple Fruit Ring Rot in China.</title>
        <authorList>
            <person name="Yu C."/>
            <person name="Diao Y."/>
            <person name="Lu Q."/>
            <person name="Zhao J."/>
            <person name="Cui S."/>
            <person name="Peng C."/>
            <person name="He B."/>
            <person name="Liu H."/>
        </authorList>
    </citation>
    <scope>NUCLEOTIDE SEQUENCE [LARGE SCALE GENOMIC DNA]</scope>
    <source>
        <strain evidence="1">Sdau11-99</strain>
    </source>
</reference>
<accession>A0A8H4N6Y7</accession>
<proteinExistence type="predicted"/>
<keyword evidence="2" id="KW-1185">Reference proteome</keyword>
<dbReference type="EMBL" id="WWBZ02000010">
    <property type="protein sequence ID" value="KAF4311350.1"/>
    <property type="molecule type" value="Genomic_DNA"/>
</dbReference>